<name>A0A0G4LR19_VERLO</name>
<gene>
    <name evidence="3" type="ORF">BN1723_018159</name>
</gene>
<evidence type="ECO:0000313" key="4">
    <source>
        <dbReference type="Proteomes" id="UP000045706"/>
    </source>
</evidence>
<evidence type="ECO:0000259" key="2">
    <source>
        <dbReference type="Pfam" id="PF23726"/>
    </source>
</evidence>
<dbReference type="Proteomes" id="UP000045706">
    <property type="component" value="Unassembled WGS sequence"/>
</dbReference>
<reference evidence="4" key="1">
    <citation type="submission" date="2015-05" db="EMBL/GenBank/DDBJ databases">
        <authorList>
            <person name="Fogelqvist Johan"/>
        </authorList>
    </citation>
    <scope>NUCLEOTIDE SEQUENCE [LARGE SCALE GENOMIC DNA]</scope>
</reference>
<dbReference type="InterPro" id="IPR058543">
    <property type="entry name" value="Beta-prop_RSE1/DDB1/CPSF1_2nd"/>
</dbReference>
<dbReference type="InterPro" id="IPR050358">
    <property type="entry name" value="RSE1/DDB1/CFT1"/>
</dbReference>
<protein>
    <recommendedName>
        <fullName evidence="2">RSE1/DDB1/CPSF1 second beta-propeller domain-containing protein</fullName>
    </recommendedName>
</protein>
<feature type="non-terminal residue" evidence="3">
    <location>
        <position position="1"/>
    </location>
</feature>
<dbReference type="Pfam" id="PF23726">
    <property type="entry name" value="Beta-prop_RSE1_2nd"/>
    <property type="match status" value="1"/>
</dbReference>
<evidence type="ECO:0000256" key="1">
    <source>
        <dbReference type="SAM" id="MobiDB-lite"/>
    </source>
</evidence>
<dbReference type="AlphaFoldDB" id="A0A0G4LR19"/>
<dbReference type="Gene3D" id="2.130.10.10">
    <property type="entry name" value="YVTN repeat-like/Quinoprotein amine dehydrogenase"/>
    <property type="match status" value="2"/>
</dbReference>
<dbReference type="PANTHER" id="PTHR10644">
    <property type="entry name" value="DNA REPAIR/RNA PROCESSING CPSF FAMILY"/>
    <property type="match status" value="1"/>
</dbReference>
<feature type="compositionally biased region" description="Acidic residues" evidence="1">
    <location>
        <begin position="9"/>
        <end position="23"/>
    </location>
</feature>
<organism evidence="3 4">
    <name type="scientific">Verticillium longisporum</name>
    <name type="common">Verticillium dahliae var. longisporum</name>
    <dbReference type="NCBI Taxonomy" id="100787"/>
    <lineage>
        <taxon>Eukaryota</taxon>
        <taxon>Fungi</taxon>
        <taxon>Dikarya</taxon>
        <taxon>Ascomycota</taxon>
        <taxon>Pezizomycotina</taxon>
        <taxon>Sordariomycetes</taxon>
        <taxon>Hypocreomycetidae</taxon>
        <taxon>Glomerellales</taxon>
        <taxon>Plectosphaerellaceae</taxon>
        <taxon>Verticillium</taxon>
    </lineage>
</organism>
<dbReference type="EMBL" id="CVQI01016480">
    <property type="protein sequence ID" value="CRK24516.1"/>
    <property type="molecule type" value="Genomic_DNA"/>
</dbReference>
<proteinExistence type="predicted"/>
<feature type="domain" description="RSE1/DDB1/CPSF1 second beta-propeller" evidence="2">
    <location>
        <begin position="93"/>
        <end position="131"/>
    </location>
</feature>
<dbReference type="InterPro" id="IPR015943">
    <property type="entry name" value="WD40/YVTN_repeat-like_dom_sf"/>
</dbReference>
<evidence type="ECO:0000313" key="3">
    <source>
        <dbReference type="EMBL" id="CRK24516.1"/>
    </source>
</evidence>
<sequence>QFYQFEKLGDDDEELEFSSDDFPTDPKQSYEAVFFHPRELENLALVESIDSMNPLIDCKVANLTGEDAPQIYTACGNGARSTFRILKHGLEVNEIVASELPGIPSAVWTLKLSRGDQYDAYIVLSFTNATLYQLWLPNSSVAKA</sequence>
<accession>A0A0G4LR19</accession>
<feature type="region of interest" description="Disordered" evidence="1">
    <location>
        <begin position="1"/>
        <end position="24"/>
    </location>
</feature>